<dbReference type="STRING" id="7757.ENSPMAP00000001627"/>
<dbReference type="InterPro" id="IPR043592">
    <property type="entry name" value="FMNL_animal"/>
</dbReference>
<sequence length="430" mass="48742">LLQNSMNLPPDKAQLLQDYDVEKKWELVCDQERFQVKNPPHTYIQQLKSHMEFSMARKQFKRRVQESTQVLREIEISLRTNHIGWVREFLNEENRGLDVLVDYLCHTQSSGTYDDAAAATTDSGATPSMAERQKSLDGAVDEDAEHESSGGGLTSAASSVSRAAKQLLLRHNTLNRRWTFRNQKAVSQDDVHVCIMCLRAIMNYQSGFNLVMSHPSCVNEITLSLNNRSPRTKALVLELLAAVCLVLGGHSKILAAFSNFKEVKQSCGEKNRFERLMEYFGTEDNNIDFMVACMQFINIVVHSVEDMNLRVHLQYEFTELGLDGVLESLKETESERLLMQIQAYLDNVFDVGALLEDAETRTAALEHVDSLEDQIASVTRHMEEKELEAMARIAELEKQLMHGASALNSIEGLYRDASSRIHELESLLKD</sequence>
<feature type="compositionally biased region" description="Low complexity" evidence="2">
    <location>
        <begin position="116"/>
        <end position="126"/>
    </location>
</feature>
<dbReference type="PANTHER" id="PTHR45857">
    <property type="entry name" value="FORMIN-LIKE PROTEIN"/>
    <property type="match status" value="1"/>
</dbReference>
<protein>
    <recommendedName>
        <fullName evidence="3">GBD/FH3 domain-containing protein</fullName>
    </recommendedName>
</protein>
<dbReference type="GO" id="GO:0005829">
    <property type="term" value="C:cytosol"/>
    <property type="evidence" value="ECO:0007669"/>
    <property type="project" value="TreeGrafter"/>
</dbReference>
<accession>S4R8U6</accession>
<dbReference type="Ensembl" id="ENSPMAT00000001635.1">
    <property type="protein sequence ID" value="ENSPMAP00000001627.1"/>
    <property type="gene ID" value="ENSPMAG00000001475.1"/>
</dbReference>
<feature type="coiled-coil region" evidence="1">
    <location>
        <begin position="368"/>
        <end position="399"/>
    </location>
</feature>
<dbReference type="PROSITE" id="PS51232">
    <property type="entry name" value="GBD_FH3"/>
    <property type="match status" value="1"/>
</dbReference>
<dbReference type="OMA" id="KSHMEFS"/>
<dbReference type="InterPro" id="IPR014768">
    <property type="entry name" value="GBD/FH3_dom"/>
</dbReference>
<evidence type="ECO:0000256" key="1">
    <source>
        <dbReference type="SAM" id="Coils"/>
    </source>
</evidence>
<name>S4R8U6_PETMA</name>
<dbReference type="SMART" id="SM01139">
    <property type="entry name" value="Drf_FH3"/>
    <property type="match status" value="1"/>
</dbReference>
<evidence type="ECO:0000256" key="2">
    <source>
        <dbReference type="SAM" id="MobiDB-lite"/>
    </source>
</evidence>
<reference evidence="4" key="2">
    <citation type="submission" date="2025-09" db="UniProtKB">
        <authorList>
            <consortium name="Ensembl"/>
        </authorList>
    </citation>
    <scope>IDENTIFICATION</scope>
</reference>
<dbReference type="HOGENOM" id="CLU_584685_0_0_1"/>
<dbReference type="InterPro" id="IPR010472">
    <property type="entry name" value="FH3_dom"/>
</dbReference>
<dbReference type="InterPro" id="IPR010473">
    <property type="entry name" value="GTPase-bd"/>
</dbReference>
<dbReference type="GO" id="GO:0030866">
    <property type="term" value="P:cortical actin cytoskeleton organization"/>
    <property type="evidence" value="ECO:0007669"/>
    <property type="project" value="TreeGrafter"/>
</dbReference>
<evidence type="ECO:0000313" key="4">
    <source>
        <dbReference type="Ensembl" id="ENSPMAP00000001627.1"/>
    </source>
</evidence>
<feature type="domain" description="GBD/FH3" evidence="3">
    <location>
        <begin position="1"/>
        <end position="430"/>
    </location>
</feature>
<proteinExistence type="predicted"/>
<dbReference type="GO" id="GO:0016477">
    <property type="term" value="P:cell migration"/>
    <property type="evidence" value="ECO:0007669"/>
    <property type="project" value="TreeGrafter"/>
</dbReference>
<dbReference type="GeneTree" id="ENSGT00940000155515"/>
<dbReference type="SUPFAM" id="SSF48371">
    <property type="entry name" value="ARM repeat"/>
    <property type="match status" value="1"/>
</dbReference>
<dbReference type="InterPro" id="IPR011989">
    <property type="entry name" value="ARM-like"/>
</dbReference>
<dbReference type="GO" id="GO:0031267">
    <property type="term" value="F:small GTPase binding"/>
    <property type="evidence" value="ECO:0007669"/>
    <property type="project" value="InterPro"/>
</dbReference>
<dbReference type="AlphaFoldDB" id="S4R8U6"/>
<dbReference type="Pfam" id="PF06367">
    <property type="entry name" value="Drf_FH3"/>
    <property type="match status" value="1"/>
</dbReference>
<dbReference type="PANTHER" id="PTHR45857:SF4">
    <property type="entry name" value="FORMIN-LIKE PROTEIN"/>
    <property type="match status" value="1"/>
</dbReference>
<dbReference type="Pfam" id="PF06371">
    <property type="entry name" value="Drf_GBD"/>
    <property type="match status" value="2"/>
</dbReference>
<organism evidence="4">
    <name type="scientific">Petromyzon marinus</name>
    <name type="common">Sea lamprey</name>
    <dbReference type="NCBI Taxonomy" id="7757"/>
    <lineage>
        <taxon>Eukaryota</taxon>
        <taxon>Metazoa</taxon>
        <taxon>Chordata</taxon>
        <taxon>Craniata</taxon>
        <taxon>Vertebrata</taxon>
        <taxon>Cyclostomata</taxon>
        <taxon>Hyperoartia</taxon>
        <taxon>Petromyzontiformes</taxon>
        <taxon>Petromyzontidae</taxon>
        <taxon>Petromyzon</taxon>
    </lineage>
</organism>
<dbReference type="InterPro" id="IPR016024">
    <property type="entry name" value="ARM-type_fold"/>
</dbReference>
<dbReference type="SMART" id="SM01140">
    <property type="entry name" value="Drf_GBD"/>
    <property type="match status" value="1"/>
</dbReference>
<reference evidence="4" key="1">
    <citation type="submission" date="2025-08" db="UniProtKB">
        <authorList>
            <consortium name="Ensembl"/>
        </authorList>
    </citation>
    <scope>IDENTIFICATION</scope>
</reference>
<dbReference type="GO" id="GO:0008360">
    <property type="term" value="P:regulation of cell shape"/>
    <property type="evidence" value="ECO:0007669"/>
    <property type="project" value="TreeGrafter"/>
</dbReference>
<feature type="region of interest" description="Disordered" evidence="2">
    <location>
        <begin position="116"/>
        <end position="157"/>
    </location>
</feature>
<keyword evidence="1" id="KW-0175">Coiled coil</keyword>
<dbReference type="GO" id="GO:0051015">
    <property type="term" value="F:actin filament binding"/>
    <property type="evidence" value="ECO:0007669"/>
    <property type="project" value="TreeGrafter"/>
</dbReference>
<evidence type="ECO:0000259" key="3">
    <source>
        <dbReference type="PROSITE" id="PS51232"/>
    </source>
</evidence>
<dbReference type="Gene3D" id="1.25.10.10">
    <property type="entry name" value="Leucine-rich Repeat Variant"/>
    <property type="match status" value="2"/>
</dbReference>